<reference evidence="2" key="2">
    <citation type="submission" date="2020-11" db="EMBL/GenBank/DDBJ databases">
        <authorList>
            <person name="McCartney M.A."/>
            <person name="Auch B."/>
            <person name="Kono T."/>
            <person name="Mallez S."/>
            <person name="Becker A."/>
            <person name="Gohl D.M."/>
            <person name="Silverstein K.A.T."/>
            <person name="Koren S."/>
            <person name="Bechman K.B."/>
            <person name="Herman A."/>
            <person name="Abrahante J.E."/>
            <person name="Garbe J."/>
        </authorList>
    </citation>
    <scope>NUCLEOTIDE SEQUENCE</scope>
    <source>
        <strain evidence="2">Duluth1</strain>
        <tissue evidence="2">Whole animal</tissue>
    </source>
</reference>
<dbReference type="AlphaFoldDB" id="A0A9D3YLC3"/>
<gene>
    <name evidence="2" type="ORF">DPMN_077113</name>
</gene>
<comment type="caution">
    <text evidence="2">The sequence shown here is derived from an EMBL/GenBank/DDBJ whole genome shotgun (WGS) entry which is preliminary data.</text>
</comment>
<accession>A0A9D3YLC3</accession>
<evidence type="ECO:0000313" key="3">
    <source>
        <dbReference type="Proteomes" id="UP000828390"/>
    </source>
</evidence>
<keyword evidence="3" id="KW-1185">Reference proteome</keyword>
<reference evidence="2" key="1">
    <citation type="journal article" date="2019" name="bioRxiv">
        <title>The Genome of the Zebra Mussel, Dreissena polymorpha: A Resource for Invasive Species Research.</title>
        <authorList>
            <person name="McCartney M.A."/>
            <person name="Auch B."/>
            <person name="Kono T."/>
            <person name="Mallez S."/>
            <person name="Zhang Y."/>
            <person name="Obille A."/>
            <person name="Becker A."/>
            <person name="Abrahante J.E."/>
            <person name="Garbe J."/>
            <person name="Badalamenti J.P."/>
            <person name="Herman A."/>
            <person name="Mangelson H."/>
            <person name="Liachko I."/>
            <person name="Sullivan S."/>
            <person name="Sone E.D."/>
            <person name="Koren S."/>
            <person name="Silverstein K.A.T."/>
            <person name="Beckman K.B."/>
            <person name="Gohl D.M."/>
        </authorList>
    </citation>
    <scope>NUCLEOTIDE SEQUENCE</scope>
    <source>
        <strain evidence="2">Duluth1</strain>
        <tissue evidence="2">Whole animal</tissue>
    </source>
</reference>
<sequence length="105" mass="11816">MVESVRDLYAKLICKKSGQAAANLTDRELFSQRNCACPGKASRLETYPSHRKLKQTSLQKPSPRPRPASLASLPTTSRNRKRTTVTSRSLKLKRHSRGPRAPHLH</sequence>
<dbReference type="EMBL" id="JAIWYP010000015">
    <property type="protein sequence ID" value="KAH3702111.1"/>
    <property type="molecule type" value="Genomic_DNA"/>
</dbReference>
<dbReference type="Proteomes" id="UP000828390">
    <property type="component" value="Unassembled WGS sequence"/>
</dbReference>
<feature type="compositionally biased region" description="Basic residues" evidence="1">
    <location>
        <begin position="90"/>
        <end position="105"/>
    </location>
</feature>
<protein>
    <submittedName>
        <fullName evidence="2">Uncharacterized protein</fullName>
    </submittedName>
</protein>
<evidence type="ECO:0000256" key="1">
    <source>
        <dbReference type="SAM" id="MobiDB-lite"/>
    </source>
</evidence>
<feature type="region of interest" description="Disordered" evidence="1">
    <location>
        <begin position="40"/>
        <end position="105"/>
    </location>
</feature>
<name>A0A9D3YLC3_DREPO</name>
<organism evidence="2 3">
    <name type="scientific">Dreissena polymorpha</name>
    <name type="common">Zebra mussel</name>
    <name type="synonym">Mytilus polymorpha</name>
    <dbReference type="NCBI Taxonomy" id="45954"/>
    <lineage>
        <taxon>Eukaryota</taxon>
        <taxon>Metazoa</taxon>
        <taxon>Spiralia</taxon>
        <taxon>Lophotrochozoa</taxon>
        <taxon>Mollusca</taxon>
        <taxon>Bivalvia</taxon>
        <taxon>Autobranchia</taxon>
        <taxon>Heteroconchia</taxon>
        <taxon>Euheterodonta</taxon>
        <taxon>Imparidentia</taxon>
        <taxon>Neoheterodontei</taxon>
        <taxon>Myida</taxon>
        <taxon>Dreissenoidea</taxon>
        <taxon>Dreissenidae</taxon>
        <taxon>Dreissena</taxon>
    </lineage>
</organism>
<evidence type="ECO:0000313" key="2">
    <source>
        <dbReference type="EMBL" id="KAH3702111.1"/>
    </source>
</evidence>
<proteinExistence type="predicted"/>